<dbReference type="AlphaFoldDB" id="A0AAV3NUU5"/>
<proteinExistence type="predicted"/>
<evidence type="ECO:0000313" key="1">
    <source>
        <dbReference type="EMBL" id="GAA0142191.1"/>
    </source>
</evidence>
<evidence type="ECO:0000313" key="2">
    <source>
        <dbReference type="Proteomes" id="UP001454036"/>
    </source>
</evidence>
<reference evidence="1 2" key="1">
    <citation type="submission" date="2024-01" db="EMBL/GenBank/DDBJ databases">
        <title>The complete chloroplast genome sequence of Lithospermum erythrorhizon: insights into the phylogenetic relationship among Boraginaceae species and the maternal lineages of purple gromwells.</title>
        <authorList>
            <person name="Okada T."/>
            <person name="Watanabe K."/>
        </authorList>
    </citation>
    <scope>NUCLEOTIDE SEQUENCE [LARGE SCALE GENOMIC DNA]</scope>
</reference>
<dbReference type="PANTHER" id="PTHR37610:SF97">
    <property type="entry name" value="RETROTRANSPOSON GAG DOMAIN-CONTAINING PROTEIN"/>
    <property type="match status" value="1"/>
</dbReference>
<gene>
    <name evidence="1" type="ORF">LIER_03146</name>
</gene>
<dbReference type="Proteomes" id="UP001454036">
    <property type="component" value="Unassembled WGS sequence"/>
</dbReference>
<dbReference type="EMBL" id="BAABME010000372">
    <property type="protein sequence ID" value="GAA0142191.1"/>
    <property type="molecule type" value="Genomic_DNA"/>
</dbReference>
<evidence type="ECO:0008006" key="3">
    <source>
        <dbReference type="Google" id="ProtNLM"/>
    </source>
</evidence>
<sequence length="120" mass="14290">MMIALEAMDKLGFINGEIEVPDVNDPRYKQWRKSSASELWKKINEQFGGCSRPRLYELRRSIYSRQYVNEEKIMQFLMGLREKYDATRNQVLLMDHLPSMTRAYSMMVQVEQQRVLYGVD</sequence>
<organism evidence="1 2">
    <name type="scientific">Lithospermum erythrorhizon</name>
    <name type="common">Purple gromwell</name>
    <name type="synonym">Lithospermum officinale var. erythrorhizon</name>
    <dbReference type="NCBI Taxonomy" id="34254"/>
    <lineage>
        <taxon>Eukaryota</taxon>
        <taxon>Viridiplantae</taxon>
        <taxon>Streptophyta</taxon>
        <taxon>Embryophyta</taxon>
        <taxon>Tracheophyta</taxon>
        <taxon>Spermatophyta</taxon>
        <taxon>Magnoliopsida</taxon>
        <taxon>eudicotyledons</taxon>
        <taxon>Gunneridae</taxon>
        <taxon>Pentapetalae</taxon>
        <taxon>asterids</taxon>
        <taxon>lamiids</taxon>
        <taxon>Boraginales</taxon>
        <taxon>Boraginaceae</taxon>
        <taxon>Boraginoideae</taxon>
        <taxon>Lithospermeae</taxon>
        <taxon>Lithospermum</taxon>
    </lineage>
</organism>
<keyword evidence="2" id="KW-1185">Reference proteome</keyword>
<comment type="caution">
    <text evidence="1">The sequence shown here is derived from an EMBL/GenBank/DDBJ whole genome shotgun (WGS) entry which is preliminary data.</text>
</comment>
<dbReference type="PANTHER" id="PTHR37610">
    <property type="entry name" value="CCHC-TYPE DOMAIN-CONTAINING PROTEIN"/>
    <property type="match status" value="1"/>
</dbReference>
<accession>A0AAV3NUU5</accession>
<name>A0AAV3NUU5_LITER</name>
<protein>
    <recommendedName>
        <fullName evidence="3">Retrotransposon gag domain-containing protein</fullName>
    </recommendedName>
</protein>